<reference evidence="1 2" key="1">
    <citation type="submission" date="2017-12" db="EMBL/GenBank/DDBJ databases">
        <title>Kangiella profundi FT102 completed genome.</title>
        <authorList>
            <person name="Xu J."/>
            <person name="Wang J."/>
            <person name="Lu Y."/>
        </authorList>
    </citation>
    <scope>NUCLEOTIDE SEQUENCE [LARGE SCALE GENOMIC DNA]</scope>
    <source>
        <strain evidence="1 2">FT102</strain>
    </source>
</reference>
<accession>A0A2K9B522</accession>
<proteinExistence type="predicted"/>
<protein>
    <recommendedName>
        <fullName evidence="3">NHLP leader peptide family natural product</fullName>
    </recommendedName>
</protein>
<dbReference type="AlphaFoldDB" id="A0A2K9B522"/>
<evidence type="ECO:0008006" key="3">
    <source>
        <dbReference type="Google" id="ProtNLM"/>
    </source>
</evidence>
<dbReference type="RefSeq" id="WP_106647983.1">
    <property type="nucleotide sequence ID" value="NZ_BMGO01000001.1"/>
</dbReference>
<sequence length="67" mass="7545">MDTKIVKMLTDLATNSELKRVYKDNPEAVLELYGVTKQQESTNCSKLLLLEPTNGQDHKLLLLTPEA</sequence>
<dbReference type="KEGG" id="kpd:CW740_01570"/>
<keyword evidence="2" id="KW-1185">Reference proteome</keyword>
<dbReference type="EMBL" id="CP025120">
    <property type="protein sequence ID" value="AUD80028.1"/>
    <property type="molecule type" value="Genomic_DNA"/>
</dbReference>
<evidence type="ECO:0000313" key="2">
    <source>
        <dbReference type="Proteomes" id="UP000232693"/>
    </source>
</evidence>
<dbReference type="OrthoDB" id="6197913at2"/>
<dbReference type="Proteomes" id="UP000232693">
    <property type="component" value="Chromosome"/>
</dbReference>
<evidence type="ECO:0000313" key="1">
    <source>
        <dbReference type="EMBL" id="AUD80028.1"/>
    </source>
</evidence>
<gene>
    <name evidence="1" type="ORF">CW740_01570</name>
</gene>
<name>A0A2K9B522_9GAMM</name>
<organism evidence="1 2">
    <name type="scientific">Kangiella profundi</name>
    <dbReference type="NCBI Taxonomy" id="1561924"/>
    <lineage>
        <taxon>Bacteria</taxon>
        <taxon>Pseudomonadati</taxon>
        <taxon>Pseudomonadota</taxon>
        <taxon>Gammaproteobacteria</taxon>
        <taxon>Kangiellales</taxon>
        <taxon>Kangiellaceae</taxon>
        <taxon>Kangiella</taxon>
    </lineage>
</organism>